<dbReference type="PROSITE" id="PS50531">
    <property type="entry name" value="HTH_IS21"/>
    <property type="match status" value="1"/>
</dbReference>
<keyword evidence="4" id="KW-1185">Reference proteome</keyword>
<evidence type="ECO:0000313" key="3">
    <source>
        <dbReference type="EMBL" id="MFD0287617.1"/>
    </source>
</evidence>
<dbReference type="Pfam" id="PF01610">
    <property type="entry name" value="DDE_Tnp_ISL3"/>
    <property type="match status" value="2"/>
</dbReference>
<accession>A0ABW2VYN5</accession>
<dbReference type="Proteomes" id="UP001596957">
    <property type="component" value="Unassembled WGS sequence"/>
</dbReference>
<evidence type="ECO:0000256" key="1">
    <source>
        <dbReference type="SAM" id="MobiDB-lite"/>
    </source>
</evidence>
<dbReference type="InterPro" id="IPR002560">
    <property type="entry name" value="Transposase_DDE"/>
</dbReference>
<feature type="domain" description="HTH IS21-type" evidence="2">
    <location>
        <begin position="315"/>
        <end position="379"/>
    </location>
</feature>
<comment type="caution">
    <text evidence="3">The sequence shown here is derived from an EMBL/GenBank/DDBJ whole genome shotgun (WGS) entry which is preliminary data.</text>
</comment>
<dbReference type="PANTHER" id="PTHR33498:SF1">
    <property type="entry name" value="TRANSPOSASE FOR INSERTION SEQUENCE ELEMENT IS1557"/>
    <property type="match status" value="1"/>
</dbReference>
<sequence>MWRRLRSPEKRPAGMRCGRQCCAVNEVRPQLDELLFSSVEGVFVESVEVTDTSVRVEACTTVRRAACPGCGCWSGRIHGSYLRFPRDLPAVGKFVVVSLRVRRFVCAEDSCPRKTFAEQVPGLTRRFGRRTERLRSTLVSVGLALAGRAGARMTDTFGAPVSRNTLLRLIASLPDPPTTTPRVVGVDEYAQRKGHIYGTVLVDVETRRPVDLLPDREADTLAAWLAERPGIEIVCRDRAPFFAEGATRGAPQALQVADRWHLWHNLCEAAEKCVYQHRGCLRPVPAPADQPQEKAEPAASSPWPTGHRFAERTRAKHAIIHALLDAGHSKRSVARQLGMTLNTILRFSRATTPEELFTGQWQSRATKLDPYKPYLDQRWQEGCTNAWKLWEEIKEQGYPRGYGSVRDYVSRTLRGKPQPVGPRPPSARAVTRWILTRPDALNENDRLHLKAALANCPELAVLAEHVRSFAHMLTHLQGDQLPDWIAAATATTELPSLRRFAQHLERDLDAVIAGLSQPWYSGVVEGHVNRIKMLKRQMFGRAGFESSASASCSTHRSQVRSRPQRVQNHQGSPPRTRGAKDRPPLQPSNRVGR</sequence>
<evidence type="ECO:0000313" key="4">
    <source>
        <dbReference type="Proteomes" id="UP001596957"/>
    </source>
</evidence>
<dbReference type="PANTHER" id="PTHR33498">
    <property type="entry name" value="TRANSPOSASE FOR INSERTION SEQUENCE ELEMENT IS1557"/>
    <property type="match status" value="1"/>
</dbReference>
<dbReference type="NCBIfam" id="NF033550">
    <property type="entry name" value="transpos_ISL3"/>
    <property type="match status" value="1"/>
</dbReference>
<dbReference type="Pfam" id="PF14690">
    <property type="entry name" value="Zn_ribbon_ISL3"/>
    <property type="match status" value="1"/>
</dbReference>
<feature type="region of interest" description="Disordered" evidence="1">
    <location>
        <begin position="286"/>
        <end position="305"/>
    </location>
</feature>
<evidence type="ECO:0000259" key="2">
    <source>
        <dbReference type="PROSITE" id="PS50531"/>
    </source>
</evidence>
<feature type="region of interest" description="Disordered" evidence="1">
    <location>
        <begin position="546"/>
        <end position="593"/>
    </location>
</feature>
<gene>
    <name evidence="3" type="ORF">ACFQZP_39515</name>
</gene>
<dbReference type="InterPro" id="IPR017894">
    <property type="entry name" value="HTH_IS21_transposase_type"/>
</dbReference>
<dbReference type="EMBL" id="JBHTEC010000003">
    <property type="protein sequence ID" value="MFD0287617.1"/>
    <property type="molecule type" value="Genomic_DNA"/>
</dbReference>
<name>A0ABW2VYN5_9ACTN</name>
<reference evidence="4" key="1">
    <citation type="journal article" date="2019" name="Int. J. Syst. Evol. Microbiol.">
        <title>The Global Catalogue of Microorganisms (GCM) 10K type strain sequencing project: providing services to taxonomists for standard genome sequencing and annotation.</title>
        <authorList>
            <consortium name="The Broad Institute Genomics Platform"/>
            <consortium name="The Broad Institute Genome Sequencing Center for Infectious Disease"/>
            <person name="Wu L."/>
            <person name="Ma J."/>
        </authorList>
    </citation>
    <scope>NUCLEOTIDE SEQUENCE [LARGE SCALE GENOMIC DNA]</scope>
    <source>
        <strain evidence="4">CGMCC 4.7198</strain>
    </source>
</reference>
<organism evidence="3 4">
    <name type="scientific">Streptomyces lutosisoli</name>
    <dbReference type="NCBI Taxonomy" id="2665721"/>
    <lineage>
        <taxon>Bacteria</taxon>
        <taxon>Bacillati</taxon>
        <taxon>Actinomycetota</taxon>
        <taxon>Actinomycetes</taxon>
        <taxon>Kitasatosporales</taxon>
        <taxon>Streptomycetaceae</taxon>
        <taxon>Streptomyces</taxon>
    </lineage>
</organism>
<proteinExistence type="predicted"/>
<dbReference type="InterPro" id="IPR047951">
    <property type="entry name" value="Transpos_ISL3"/>
</dbReference>
<dbReference type="InterPro" id="IPR029261">
    <property type="entry name" value="Transposase_Znf"/>
</dbReference>
<dbReference type="RefSeq" id="WP_381301550.1">
    <property type="nucleotide sequence ID" value="NZ_JBHTEC010000003.1"/>
</dbReference>
<protein>
    <submittedName>
        <fullName evidence="3">ISL3 family transposase</fullName>
    </submittedName>
</protein>